<keyword evidence="3" id="KW-0804">Transcription</keyword>
<evidence type="ECO:0000256" key="3">
    <source>
        <dbReference type="ARBA" id="ARBA00023163"/>
    </source>
</evidence>
<protein>
    <submittedName>
        <fullName evidence="6">TetR-family transcriptional regulator</fullName>
    </submittedName>
</protein>
<dbReference type="InterPro" id="IPR001647">
    <property type="entry name" value="HTH_TetR"/>
</dbReference>
<evidence type="ECO:0000256" key="4">
    <source>
        <dbReference type="PROSITE-ProRule" id="PRU00335"/>
    </source>
</evidence>
<dbReference type="PROSITE" id="PS50977">
    <property type="entry name" value="HTH_TETR_2"/>
    <property type="match status" value="1"/>
</dbReference>
<dbReference type="SUPFAM" id="SSF48498">
    <property type="entry name" value="Tetracyclin repressor-like, C-terminal domain"/>
    <property type="match status" value="1"/>
</dbReference>
<dbReference type="Pfam" id="PF21993">
    <property type="entry name" value="TetR_C_13_2"/>
    <property type="match status" value="1"/>
</dbReference>
<dbReference type="InterPro" id="IPR009057">
    <property type="entry name" value="Homeodomain-like_sf"/>
</dbReference>
<comment type="caution">
    <text evidence="6">The sequence shown here is derived from an EMBL/GenBank/DDBJ whole genome shotgun (WGS) entry which is preliminary data.</text>
</comment>
<dbReference type="PANTHER" id="PTHR47506">
    <property type="entry name" value="TRANSCRIPTIONAL REGULATORY PROTEIN"/>
    <property type="match status" value="1"/>
</dbReference>
<feature type="domain" description="HTH tetR-type" evidence="5">
    <location>
        <begin position="13"/>
        <end position="73"/>
    </location>
</feature>
<accession>A0ABQ2KBZ8</accession>
<dbReference type="InterPro" id="IPR054156">
    <property type="entry name" value="YxaF_TetR_C"/>
</dbReference>
<evidence type="ECO:0000313" key="7">
    <source>
        <dbReference type="Proteomes" id="UP000658127"/>
    </source>
</evidence>
<evidence type="ECO:0000256" key="1">
    <source>
        <dbReference type="ARBA" id="ARBA00023015"/>
    </source>
</evidence>
<sequence length="200" mass="22054">MVWYRGGERLMAADARRRLIDSAIELIRRRGVAGTGVADLLEHSGTARQSIYKHFPGGKTELIEESVRTAGAWIEQMIEQMAEALSPPEMLDAFVEYWKWVLVTSDYQSGCPIAAAAYGGSEAPGARELSSQAFRRWEQHLAEKAIAQGVPERTAQSLATMTIAAIEGAVMMSIADHSIAPLIRTHDQLRELLQIHLEAP</sequence>
<proteinExistence type="predicted"/>
<evidence type="ECO:0000313" key="6">
    <source>
        <dbReference type="EMBL" id="GGN78882.1"/>
    </source>
</evidence>
<dbReference type="PANTHER" id="PTHR47506:SF3">
    <property type="entry name" value="HTH-TYPE TRANSCRIPTIONAL REGULATOR LMRA"/>
    <property type="match status" value="1"/>
</dbReference>
<dbReference type="SUPFAM" id="SSF46689">
    <property type="entry name" value="Homeodomain-like"/>
    <property type="match status" value="1"/>
</dbReference>
<dbReference type="Proteomes" id="UP000658127">
    <property type="component" value="Unassembled WGS sequence"/>
</dbReference>
<keyword evidence="1" id="KW-0805">Transcription regulation</keyword>
<keyword evidence="7" id="KW-1185">Reference proteome</keyword>
<organism evidence="6 7">
    <name type="scientific">Nocardia rhizosphaerihabitans</name>
    <dbReference type="NCBI Taxonomy" id="1691570"/>
    <lineage>
        <taxon>Bacteria</taxon>
        <taxon>Bacillati</taxon>
        <taxon>Actinomycetota</taxon>
        <taxon>Actinomycetes</taxon>
        <taxon>Mycobacteriales</taxon>
        <taxon>Nocardiaceae</taxon>
        <taxon>Nocardia</taxon>
    </lineage>
</organism>
<dbReference type="Gene3D" id="1.10.357.10">
    <property type="entry name" value="Tetracycline Repressor, domain 2"/>
    <property type="match status" value="1"/>
</dbReference>
<feature type="DNA-binding region" description="H-T-H motif" evidence="4">
    <location>
        <begin position="36"/>
        <end position="55"/>
    </location>
</feature>
<gene>
    <name evidence="6" type="ORF">GCM10011610_26880</name>
</gene>
<name>A0ABQ2KBZ8_9NOCA</name>
<reference evidence="7" key="1">
    <citation type="journal article" date="2019" name="Int. J. Syst. Evol. Microbiol.">
        <title>The Global Catalogue of Microorganisms (GCM) 10K type strain sequencing project: providing services to taxonomists for standard genome sequencing and annotation.</title>
        <authorList>
            <consortium name="The Broad Institute Genomics Platform"/>
            <consortium name="The Broad Institute Genome Sequencing Center for Infectious Disease"/>
            <person name="Wu L."/>
            <person name="Ma J."/>
        </authorList>
    </citation>
    <scope>NUCLEOTIDE SEQUENCE [LARGE SCALE GENOMIC DNA]</scope>
    <source>
        <strain evidence="7">CGMCC 4.7329</strain>
    </source>
</reference>
<dbReference type="Pfam" id="PF00440">
    <property type="entry name" value="TetR_N"/>
    <property type="match status" value="1"/>
</dbReference>
<keyword evidence="2 4" id="KW-0238">DNA-binding</keyword>
<evidence type="ECO:0000256" key="2">
    <source>
        <dbReference type="ARBA" id="ARBA00023125"/>
    </source>
</evidence>
<dbReference type="EMBL" id="BMNE01000003">
    <property type="protein sequence ID" value="GGN78882.1"/>
    <property type="molecule type" value="Genomic_DNA"/>
</dbReference>
<evidence type="ECO:0000259" key="5">
    <source>
        <dbReference type="PROSITE" id="PS50977"/>
    </source>
</evidence>
<dbReference type="InterPro" id="IPR036271">
    <property type="entry name" value="Tet_transcr_reg_TetR-rel_C_sf"/>
</dbReference>